<evidence type="ECO:0000313" key="9">
    <source>
        <dbReference type="EMBL" id="SHF30972.1"/>
    </source>
</evidence>
<dbReference type="PANTHER" id="PTHR22926:SF3">
    <property type="entry name" value="UNDECAPRENYL-PHOSPHATE ALPHA-N-ACETYLGLUCOSAMINYL 1-PHOSPHATE TRANSFERASE"/>
    <property type="match status" value="1"/>
</dbReference>
<dbReference type="InterPro" id="IPR000715">
    <property type="entry name" value="Glycosyl_transferase_4"/>
</dbReference>
<dbReference type="AlphaFoldDB" id="A0A1M5AM34"/>
<keyword evidence="10" id="KW-1185">Reference proteome</keyword>
<dbReference type="STRING" id="1122195.SAMN02745164_02219"/>
<dbReference type="GO" id="GO:0071555">
    <property type="term" value="P:cell wall organization"/>
    <property type="evidence" value="ECO:0007669"/>
    <property type="project" value="TreeGrafter"/>
</dbReference>
<feature type="binding site" evidence="7">
    <location>
        <position position="178"/>
    </location>
    <ligand>
        <name>Mg(2+)</name>
        <dbReference type="ChEBI" id="CHEBI:18420"/>
    </ligand>
</feature>
<feature type="binding site" evidence="7">
    <location>
        <position position="125"/>
    </location>
    <ligand>
        <name>Mg(2+)</name>
        <dbReference type="ChEBI" id="CHEBI:18420"/>
    </ligand>
</feature>
<comment type="subcellular location">
    <subcellularLocation>
        <location evidence="1">Cell membrane</location>
        <topology evidence="1">Multi-pass membrane protein</topology>
    </subcellularLocation>
</comment>
<keyword evidence="6 8" id="KW-0472">Membrane</keyword>
<feature type="transmembrane region" description="Helical" evidence="8">
    <location>
        <begin position="278"/>
        <end position="297"/>
    </location>
</feature>
<dbReference type="GO" id="GO:0009103">
    <property type="term" value="P:lipopolysaccharide biosynthetic process"/>
    <property type="evidence" value="ECO:0007669"/>
    <property type="project" value="TreeGrafter"/>
</dbReference>
<keyword evidence="2" id="KW-1003">Cell membrane</keyword>
<dbReference type="PANTHER" id="PTHR22926">
    <property type="entry name" value="PHOSPHO-N-ACETYLMURAMOYL-PENTAPEPTIDE-TRANSFERASE"/>
    <property type="match status" value="1"/>
</dbReference>
<gene>
    <name evidence="9" type="ORF">SAMN02745164_02219</name>
</gene>
<feature type="transmembrane region" description="Helical" evidence="8">
    <location>
        <begin position="154"/>
        <end position="172"/>
    </location>
</feature>
<dbReference type="GO" id="GO:0044038">
    <property type="term" value="P:cell wall macromolecule biosynthetic process"/>
    <property type="evidence" value="ECO:0007669"/>
    <property type="project" value="TreeGrafter"/>
</dbReference>
<feature type="transmembrane region" description="Helical" evidence="8">
    <location>
        <begin position="203"/>
        <end position="223"/>
    </location>
</feature>
<feature type="transmembrane region" description="Helical" evidence="8">
    <location>
        <begin position="179"/>
        <end position="197"/>
    </location>
</feature>
<dbReference type="GO" id="GO:0016780">
    <property type="term" value="F:phosphotransferase activity, for other substituted phosphate groups"/>
    <property type="evidence" value="ECO:0007669"/>
    <property type="project" value="InterPro"/>
</dbReference>
<reference evidence="9" key="1">
    <citation type="submission" date="2016-11" db="EMBL/GenBank/DDBJ databases">
        <authorList>
            <person name="Varghese N."/>
            <person name="Submissions S."/>
        </authorList>
    </citation>
    <scope>NUCLEOTIDE SEQUENCE [LARGE SCALE GENOMIC DNA]</scope>
    <source>
        <strain evidence="9">DSM 16785</strain>
    </source>
</reference>
<dbReference type="CDD" id="cd06853">
    <property type="entry name" value="GT_WecA_like"/>
    <property type="match status" value="1"/>
</dbReference>
<evidence type="ECO:0000256" key="5">
    <source>
        <dbReference type="ARBA" id="ARBA00022989"/>
    </source>
</evidence>
<evidence type="ECO:0000256" key="3">
    <source>
        <dbReference type="ARBA" id="ARBA00022679"/>
    </source>
</evidence>
<keyword evidence="7" id="KW-0460">Magnesium</keyword>
<accession>A0A1M5AM34</accession>
<organism evidence="9 10">
    <name type="scientific">Marinitoga hydrogenitolerans (strain DSM 16785 / JCM 12826 / AT1271)</name>
    <dbReference type="NCBI Taxonomy" id="1122195"/>
    <lineage>
        <taxon>Bacteria</taxon>
        <taxon>Thermotogati</taxon>
        <taxon>Thermotogota</taxon>
        <taxon>Thermotogae</taxon>
        <taxon>Petrotogales</taxon>
        <taxon>Petrotogaceae</taxon>
        <taxon>Marinitoga</taxon>
    </lineage>
</organism>
<name>A0A1M5AM34_MARH1</name>
<dbReference type="Proteomes" id="UP000184334">
    <property type="component" value="Unassembled WGS sequence"/>
</dbReference>
<dbReference type="OrthoDB" id="9783652at2"/>
<keyword evidence="4 8" id="KW-0812">Transmembrane</keyword>
<dbReference type="GO" id="GO:0005886">
    <property type="term" value="C:plasma membrane"/>
    <property type="evidence" value="ECO:0007669"/>
    <property type="project" value="UniProtKB-SubCell"/>
</dbReference>
<keyword evidence="5 8" id="KW-1133">Transmembrane helix</keyword>
<feature type="transmembrane region" description="Helical" evidence="8">
    <location>
        <begin position="132"/>
        <end position="148"/>
    </location>
</feature>
<dbReference type="Pfam" id="PF00953">
    <property type="entry name" value="Glycos_transf_4"/>
    <property type="match status" value="1"/>
</dbReference>
<evidence type="ECO:0000313" key="10">
    <source>
        <dbReference type="Proteomes" id="UP000184334"/>
    </source>
</evidence>
<keyword evidence="3 9" id="KW-0808">Transferase</keyword>
<feature type="transmembrane region" description="Helical" evidence="8">
    <location>
        <begin position="255"/>
        <end position="272"/>
    </location>
</feature>
<evidence type="ECO:0000256" key="6">
    <source>
        <dbReference type="ARBA" id="ARBA00023136"/>
    </source>
</evidence>
<protein>
    <submittedName>
        <fullName evidence="9">UDP-GlcNAc:undecaprenyl-phosphate GlcNAc-1-phosphate transferase</fullName>
    </submittedName>
</protein>
<evidence type="ECO:0000256" key="7">
    <source>
        <dbReference type="PIRSR" id="PIRSR600715-1"/>
    </source>
</evidence>
<dbReference type="EMBL" id="FQUI01000066">
    <property type="protein sequence ID" value="SHF30972.1"/>
    <property type="molecule type" value="Genomic_DNA"/>
</dbReference>
<dbReference type="GO" id="GO:0046872">
    <property type="term" value="F:metal ion binding"/>
    <property type="evidence" value="ECO:0007669"/>
    <property type="project" value="UniProtKB-KW"/>
</dbReference>
<evidence type="ECO:0000256" key="2">
    <source>
        <dbReference type="ARBA" id="ARBA00022475"/>
    </source>
</evidence>
<evidence type="ECO:0000256" key="1">
    <source>
        <dbReference type="ARBA" id="ARBA00004651"/>
    </source>
</evidence>
<comment type="caution">
    <text evidence="9">The sequence shown here is derived from an EMBL/GenBank/DDBJ whole genome shotgun (WGS) entry which is preliminary data.</text>
</comment>
<evidence type="ECO:0000256" key="8">
    <source>
        <dbReference type="SAM" id="Phobius"/>
    </source>
</evidence>
<evidence type="ECO:0000256" key="4">
    <source>
        <dbReference type="ARBA" id="ARBA00022692"/>
    </source>
</evidence>
<proteinExistence type="predicted"/>
<comment type="cofactor">
    <cofactor evidence="7">
        <name>Mg(2+)</name>
        <dbReference type="ChEBI" id="CHEBI:18420"/>
    </cofactor>
</comment>
<keyword evidence="7" id="KW-0479">Metal-binding</keyword>
<sequence>MNYIIILLLSIIITYLMIPIAKKLNVVDKPDEDLKIHRKVTPYLGGVAIYLSSIWFIGDIRFIVFGTLMLILGLLDDIMNVSPKFRLISEFVGIVLTLLPFYNSLGIMYSIILTILGVTLINAVNMIDGMDGICGGNTLFVILFLSIISKHFDYIYIVVGIIGFLIFNFHPAKIFLGDAGSYFLGYTIFYLTVIMTSNHGFGGFAISVIVSTLFYTDIFFSFLRRILNNRSPFSGDRDHIYDKIKRRYKLSVKKTAVITYVFSFLFGIIGIISWDYPYLGLTLAVIEFLFLGIYLKLYSYD</sequence>
<feature type="transmembrane region" description="Helical" evidence="8">
    <location>
        <begin position="47"/>
        <end position="73"/>
    </location>
</feature>
<dbReference type="RefSeq" id="WP_072866078.1">
    <property type="nucleotide sequence ID" value="NZ_FQUI01000066.1"/>
</dbReference>